<evidence type="ECO:0000256" key="1">
    <source>
        <dbReference type="SAM" id="MobiDB-lite"/>
    </source>
</evidence>
<feature type="region of interest" description="Disordered" evidence="1">
    <location>
        <begin position="58"/>
        <end position="78"/>
    </location>
</feature>
<gene>
    <name evidence="2" type="ORF">CHC_T00005359001</name>
</gene>
<dbReference type="AlphaFoldDB" id="R7QFD3"/>
<evidence type="ECO:0000313" key="2">
    <source>
        <dbReference type="EMBL" id="CDF37237.1"/>
    </source>
</evidence>
<dbReference type="GeneID" id="17324773"/>
<name>R7QFD3_CHOCR</name>
<evidence type="ECO:0000313" key="3">
    <source>
        <dbReference type="Proteomes" id="UP000012073"/>
    </source>
</evidence>
<dbReference type="KEGG" id="ccp:CHC_T00005359001"/>
<proteinExistence type="predicted"/>
<sequence length="78" mass="8779">MPNGSVCMVGCAHQWCGSTYGRLASWPSEAKFDNFTYFQGLFSYSNKSNTQLRPVMSSALGIHRQRDHHRPSLSNLGR</sequence>
<dbReference type="Proteomes" id="UP000012073">
    <property type="component" value="Unassembled WGS sequence"/>
</dbReference>
<dbReference type="Gramene" id="CDF37237">
    <property type="protein sequence ID" value="CDF37237"/>
    <property type="gene ID" value="CHC_T00005359001"/>
</dbReference>
<accession>R7QFD3</accession>
<dbReference type="RefSeq" id="XP_005717056.1">
    <property type="nucleotide sequence ID" value="XM_005716999.1"/>
</dbReference>
<protein>
    <submittedName>
        <fullName evidence="2">Uncharacterized protein</fullName>
    </submittedName>
</protein>
<dbReference type="EMBL" id="HG001822">
    <property type="protein sequence ID" value="CDF37237.1"/>
    <property type="molecule type" value="Genomic_DNA"/>
</dbReference>
<keyword evidence="3" id="KW-1185">Reference proteome</keyword>
<reference evidence="3" key="1">
    <citation type="journal article" date="2013" name="Proc. Natl. Acad. Sci. U.S.A.">
        <title>Genome structure and metabolic features in the red seaweed Chondrus crispus shed light on evolution of the Archaeplastida.</title>
        <authorList>
            <person name="Collen J."/>
            <person name="Porcel B."/>
            <person name="Carre W."/>
            <person name="Ball S.G."/>
            <person name="Chaparro C."/>
            <person name="Tonon T."/>
            <person name="Barbeyron T."/>
            <person name="Michel G."/>
            <person name="Noel B."/>
            <person name="Valentin K."/>
            <person name="Elias M."/>
            <person name="Artiguenave F."/>
            <person name="Arun A."/>
            <person name="Aury J.M."/>
            <person name="Barbosa-Neto J.F."/>
            <person name="Bothwell J.H."/>
            <person name="Bouget F.Y."/>
            <person name="Brillet L."/>
            <person name="Cabello-Hurtado F."/>
            <person name="Capella-Gutierrez S."/>
            <person name="Charrier B."/>
            <person name="Cladiere L."/>
            <person name="Cock J.M."/>
            <person name="Coelho S.M."/>
            <person name="Colleoni C."/>
            <person name="Czjzek M."/>
            <person name="Da Silva C."/>
            <person name="Delage L."/>
            <person name="Denoeud F."/>
            <person name="Deschamps P."/>
            <person name="Dittami S.M."/>
            <person name="Gabaldon T."/>
            <person name="Gachon C.M."/>
            <person name="Groisillier A."/>
            <person name="Herve C."/>
            <person name="Jabbari K."/>
            <person name="Katinka M."/>
            <person name="Kloareg B."/>
            <person name="Kowalczyk N."/>
            <person name="Labadie K."/>
            <person name="Leblanc C."/>
            <person name="Lopez P.J."/>
            <person name="McLachlan D.H."/>
            <person name="Meslet-Cladiere L."/>
            <person name="Moustafa A."/>
            <person name="Nehr Z."/>
            <person name="Nyvall Collen P."/>
            <person name="Panaud O."/>
            <person name="Partensky F."/>
            <person name="Poulain J."/>
            <person name="Rensing S.A."/>
            <person name="Rousvoal S."/>
            <person name="Samson G."/>
            <person name="Symeonidi A."/>
            <person name="Weissenbach J."/>
            <person name="Zambounis A."/>
            <person name="Wincker P."/>
            <person name="Boyen C."/>
        </authorList>
    </citation>
    <scope>NUCLEOTIDE SEQUENCE [LARGE SCALE GENOMIC DNA]</scope>
    <source>
        <strain evidence="3">cv. Stackhouse</strain>
    </source>
</reference>
<organism evidence="2 3">
    <name type="scientific">Chondrus crispus</name>
    <name type="common">Carrageen Irish moss</name>
    <name type="synonym">Polymorpha crispa</name>
    <dbReference type="NCBI Taxonomy" id="2769"/>
    <lineage>
        <taxon>Eukaryota</taxon>
        <taxon>Rhodophyta</taxon>
        <taxon>Florideophyceae</taxon>
        <taxon>Rhodymeniophycidae</taxon>
        <taxon>Gigartinales</taxon>
        <taxon>Gigartinaceae</taxon>
        <taxon>Chondrus</taxon>
    </lineage>
</organism>